<evidence type="ECO:0000313" key="1">
    <source>
        <dbReference type="EMBL" id="OGG48541.1"/>
    </source>
</evidence>
<organism evidence="1 2">
    <name type="scientific">Candidatus Kaiserbacteria bacterium RIFCSPHIGHO2_01_FULL_53_31</name>
    <dbReference type="NCBI Taxonomy" id="1798481"/>
    <lineage>
        <taxon>Bacteria</taxon>
        <taxon>Candidatus Kaiseribacteriota</taxon>
    </lineage>
</organism>
<accession>A0A1F6CHU9</accession>
<dbReference type="EMBL" id="MFKU01000011">
    <property type="protein sequence ID" value="OGG48541.1"/>
    <property type="molecule type" value="Genomic_DNA"/>
</dbReference>
<protein>
    <submittedName>
        <fullName evidence="1">Uncharacterized protein</fullName>
    </submittedName>
</protein>
<proteinExistence type="predicted"/>
<evidence type="ECO:0000313" key="2">
    <source>
        <dbReference type="Proteomes" id="UP000178815"/>
    </source>
</evidence>
<dbReference type="STRING" id="1798481.A2678_03570"/>
<name>A0A1F6CHU9_9BACT</name>
<dbReference type="Proteomes" id="UP000178815">
    <property type="component" value="Unassembled WGS sequence"/>
</dbReference>
<dbReference type="AlphaFoldDB" id="A0A1F6CHU9"/>
<comment type="caution">
    <text evidence="1">The sequence shown here is derived from an EMBL/GenBank/DDBJ whole genome shotgun (WGS) entry which is preliminary data.</text>
</comment>
<gene>
    <name evidence="1" type="ORF">A2678_03570</name>
</gene>
<reference evidence="1 2" key="1">
    <citation type="journal article" date="2016" name="Nat. Commun.">
        <title>Thousands of microbial genomes shed light on interconnected biogeochemical processes in an aquifer system.</title>
        <authorList>
            <person name="Anantharaman K."/>
            <person name="Brown C.T."/>
            <person name="Hug L.A."/>
            <person name="Sharon I."/>
            <person name="Castelle C.J."/>
            <person name="Probst A.J."/>
            <person name="Thomas B.C."/>
            <person name="Singh A."/>
            <person name="Wilkins M.J."/>
            <person name="Karaoz U."/>
            <person name="Brodie E.L."/>
            <person name="Williams K.H."/>
            <person name="Hubbard S.S."/>
            <person name="Banfield J.F."/>
        </authorList>
    </citation>
    <scope>NUCLEOTIDE SEQUENCE [LARGE SCALE GENOMIC DNA]</scope>
</reference>
<sequence>MGRGRDKRRYIVRYHRRRAWNRAGRFDNHHIVNAVNGGRTTLENMLRLDVRRHAAWHVLFGNMTIRQSAVALLQCEEWWHAGYNRHHIPNRLEGTTIAGLLRMNVRLRAAWYLLFRGKTYRQAAVLILCCQEWKERTHARRQKTAVVISADTLRLRSGTNG</sequence>